<evidence type="ECO:0000313" key="1">
    <source>
        <dbReference type="EMBL" id="GAA3935889.1"/>
    </source>
</evidence>
<evidence type="ECO:0000313" key="2">
    <source>
        <dbReference type="Proteomes" id="UP001501565"/>
    </source>
</evidence>
<dbReference type="EMBL" id="BAABBN010000012">
    <property type="protein sequence ID" value="GAA3935889.1"/>
    <property type="molecule type" value="Genomic_DNA"/>
</dbReference>
<accession>A0ABP7N5K9</accession>
<gene>
    <name evidence="1" type="ORF">GCM10022277_35470</name>
</gene>
<dbReference type="Pfam" id="PF07386">
    <property type="entry name" value="DUF1499"/>
    <property type="match status" value="1"/>
</dbReference>
<reference evidence="2" key="1">
    <citation type="journal article" date="2019" name="Int. J. Syst. Evol. Microbiol.">
        <title>The Global Catalogue of Microorganisms (GCM) 10K type strain sequencing project: providing services to taxonomists for standard genome sequencing and annotation.</title>
        <authorList>
            <consortium name="The Broad Institute Genomics Platform"/>
            <consortium name="The Broad Institute Genome Sequencing Center for Infectious Disease"/>
            <person name="Wu L."/>
            <person name="Ma J."/>
        </authorList>
    </citation>
    <scope>NUCLEOTIDE SEQUENCE [LARGE SCALE GENOMIC DNA]</scope>
    <source>
        <strain evidence="2">JCM 17551</strain>
    </source>
</reference>
<sequence length="94" mass="11079">MPMKEAWPLVQQSVKEMPRTTIEFEREGYIYAKTHSAVFHFVDYFEVLAVPEENRLQVRSSSLLGIWDVFVNYFRTEDFRGRLESKGVIESIDS</sequence>
<proteinExistence type="predicted"/>
<name>A0ABP7N5K9_9GAMM</name>
<keyword evidence="2" id="KW-1185">Reference proteome</keyword>
<dbReference type="Proteomes" id="UP001501565">
    <property type="component" value="Unassembled WGS sequence"/>
</dbReference>
<organism evidence="1 2">
    <name type="scientific">Litoribacillus peritrichatus</name>
    <dbReference type="NCBI Taxonomy" id="718191"/>
    <lineage>
        <taxon>Bacteria</taxon>
        <taxon>Pseudomonadati</taxon>
        <taxon>Pseudomonadota</taxon>
        <taxon>Gammaproteobacteria</taxon>
        <taxon>Oceanospirillales</taxon>
        <taxon>Oceanospirillaceae</taxon>
        <taxon>Litoribacillus</taxon>
    </lineage>
</organism>
<comment type="caution">
    <text evidence="1">The sequence shown here is derived from an EMBL/GenBank/DDBJ whole genome shotgun (WGS) entry which is preliminary data.</text>
</comment>
<dbReference type="InterPro" id="IPR010865">
    <property type="entry name" value="DUF1499"/>
</dbReference>
<protein>
    <submittedName>
        <fullName evidence="1">Uncharacterized protein</fullName>
    </submittedName>
</protein>